<evidence type="ECO:0000313" key="4">
    <source>
        <dbReference type="EMBL" id="WED65206.1"/>
    </source>
</evidence>
<sequence length="130" mass="14226">MRPSSSSLHPVILMVEDDVDLLGVAALRLESMGCEVIGVESAEEALRLIETMCDRINVVFTDLRLGGIDGAGLIEQLNEVAPDLPIVATSALIEELDVVRARWGNRVRLIPKPYQFEDLRILLTLSQSGS</sequence>
<proteinExistence type="predicted"/>
<evidence type="ECO:0000313" key="5">
    <source>
        <dbReference type="Proteomes" id="UP001218638"/>
    </source>
</evidence>
<dbReference type="CDD" id="cd00156">
    <property type="entry name" value="REC"/>
    <property type="match status" value="1"/>
</dbReference>
<dbReference type="PROSITE" id="PS50110">
    <property type="entry name" value="RESPONSE_REGULATORY"/>
    <property type="match status" value="1"/>
</dbReference>
<name>A0AAE9ZVY3_9BACT</name>
<feature type="modified residue" description="4-aspartylphosphate" evidence="2">
    <location>
        <position position="62"/>
    </location>
</feature>
<dbReference type="EMBL" id="CP119075">
    <property type="protein sequence ID" value="WED65206.1"/>
    <property type="molecule type" value="Genomic_DNA"/>
</dbReference>
<evidence type="ECO:0000256" key="2">
    <source>
        <dbReference type="PROSITE-ProRule" id="PRU00169"/>
    </source>
</evidence>
<dbReference type="SUPFAM" id="SSF52172">
    <property type="entry name" value="CheY-like"/>
    <property type="match status" value="1"/>
</dbReference>
<dbReference type="PANTHER" id="PTHR44591:SF3">
    <property type="entry name" value="RESPONSE REGULATORY DOMAIN-CONTAINING PROTEIN"/>
    <property type="match status" value="1"/>
</dbReference>
<dbReference type="GO" id="GO:0000160">
    <property type="term" value="P:phosphorelay signal transduction system"/>
    <property type="evidence" value="ECO:0007669"/>
    <property type="project" value="InterPro"/>
</dbReference>
<keyword evidence="1 2" id="KW-0597">Phosphoprotein</keyword>
<dbReference type="Pfam" id="PF00072">
    <property type="entry name" value="Response_reg"/>
    <property type="match status" value="1"/>
</dbReference>
<protein>
    <submittedName>
        <fullName evidence="4">Response regulator</fullName>
    </submittedName>
</protein>
<dbReference type="KEGG" id="slom:PXH66_22945"/>
<dbReference type="Proteomes" id="UP001218638">
    <property type="component" value="Chromosome"/>
</dbReference>
<dbReference type="Gene3D" id="3.40.50.2300">
    <property type="match status" value="1"/>
</dbReference>
<dbReference type="InterPro" id="IPR001789">
    <property type="entry name" value="Sig_transdc_resp-reg_receiver"/>
</dbReference>
<dbReference type="AlphaFoldDB" id="A0AAE9ZVY3"/>
<feature type="domain" description="Response regulatory" evidence="3">
    <location>
        <begin position="11"/>
        <end position="127"/>
    </location>
</feature>
<evidence type="ECO:0000259" key="3">
    <source>
        <dbReference type="PROSITE" id="PS50110"/>
    </source>
</evidence>
<dbReference type="PANTHER" id="PTHR44591">
    <property type="entry name" value="STRESS RESPONSE REGULATOR PROTEIN 1"/>
    <property type="match status" value="1"/>
</dbReference>
<evidence type="ECO:0000256" key="1">
    <source>
        <dbReference type="ARBA" id="ARBA00022553"/>
    </source>
</evidence>
<keyword evidence="5" id="KW-1185">Reference proteome</keyword>
<gene>
    <name evidence="4" type="ORF">PXH66_22945</name>
</gene>
<dbReference type="RefSeq" id="WP_330928265.1">
    <property type="nucleotide sequence ID" value="NZ_CP119075.1"/>
</dbReference>
<dbReference type="InterPro" id="IPR011006">
    <property type="entry name" value="CheY-like_superfamily"/>
</dbReference>
<dbReference type="SMART" id="SM00448">
    <property type="entry name" value="REC"/>
    <property type="match status" value="1"/>
</dbReference>
<accession>A0AAE9ZVY3</accession>
<dbReference type="InterPro" id="IPR050595">
    <property type="entry name" value="Bact_response_regulator"/>
</dbReference>
<reference evidence="4" key="1">
    <citation type="submission" date="2023-03" db="EMBL/GenBank/DDBJ databases">
        <title>Lomoglobus Profundus gen. nov., sp. nov., a novel member of the phylum Verrucomicrobia, isolated from deep-marine sediment of South China Sea.</title>
        <authorList>
            <person name="Ahmad T."/>
            <person name="Ishaq S.E."/>
            <person name="Wang F."/>
        </authorList>
    </citation>
    <scope>NUCLEOTIDE SEQUENCE</scope>
    <source>
        <strain evidence="4">LMO-M01</strain>
    </source>
</reference>
<organism evidence="4 5">
    <name type="scientific">Synoicihabitans lomoniglobus</name>
    <dbReference type="NCBI Taxonomy" id="2909285"/>
    <lineage>
        <taxon>Bacteria</taxon>
        <taxon>Pseudomonadati</taxon>
        <taxon>Verrucomicrobiota</taxon>
        <taxon>Opitutia</taxon>
        <taxon>Opitutales</taxon>
        <taxon>Opitutaceae</taxon>
        <taxon>Synoicihabitans</taxon>
    </lineage>
</organism>